<dbReference type="InterPro" id="IPR032675">
    <property type="entry name" value="LRR_dom_sf"/>
</dbReference>
<sequence length="231" mass="25847">MSVVFTLPHSFTNLRTIILDNVCLDDFDITKIHHLPALSAIHLNSTRIGDEAIHHLISLKYQLEELFIDNNARITDHCVPSLCLMFNLKVLHFYGTNISMPGLRKLCKSIKDSNRSVLLDVPSECNQYLTHLHEQYQLYPVAPLIIDPAAVSSLSVNALKANLAGHAQFNPSIYLSGSRPELVNRLRGILARREGDLVVKEVLKEVRSRSEESTEGSDSEEDSEEFGGSDI</sequence>
<proteinExistence type="predicted"/>
<evidence type="ECO:0000313" key="3">
    <source>
        <dbReference type="Proteomes" id="UP000054279"/>
    </source>
</evidence>
<dbReference type="HOGENOM" id="CLU_079428_0_0_1"/>
<name>A0A0C9TQS5_SPHS4</name>
<feature type="compositionally biased region" description="Acidic residues" evidence="1">
    <location>
        <begin position="213"/>
        <end position="231"/>
    </location>
</feature>
<evidence type="ECO:0000256" key="1">
    <source>
        <dbReference type="SAM" id="MobiDB-lite"/>
    </source>
</evidence>
<protein>
    <submittedName>
        <fullName evidence="2">Uncharacterized protein</fullName>
    </submittedName>
</protein>
<organism evidence="2 3">
    <name type="scientific">Sphaerobolus stellatus (strain SS14)</name>
    <dbReference type="NCBI Taxonomy" id="990650"/>
    <lineage>
        <taxon>Eukaryota</taxon>
        <taxon>Fungi</taxon>
        <taxon>Dikarya</taxon>
        <taxon>Basidiomycota</taxon>
        <taxon>Agaricomycotina</taxon>
        <taxon>Agaricomycetes</taxon>
        <taxon>Phallomycetidae</taxon>
        <taxon>Geastrales</taxon>
        <taxon>Sphaerobolaceae</taxon>
        <taxon>Sphaerobolus</taxon>
    </lineage>
</organism>
<keyword evidence="3" id="KW-1185">Reference proteome</keyword>
<evidence type="ECO:0000313" key="2">
    <source>
        <dbReference type="EMBL" id="KIJ32498.1"/>
    </source>
</evidence>
<gene>
    <name evidence="2" type="ORF">M422DRAFT_234044</name>
</gene>
<dbReference type="OrthoDB" id="120976at2759"/>
<dbReference type="Gene3D" id="3.80.10.10">
    <property type="entry name" value="Ribonuclease Inhibitor"/>
    <property type="match status" value="1"/>
</dbReference>
<feature type="region of interest" description="Disordered" evidence="1">
    <location>
        <begin position="206"/>
        <end position="231"/>
    </location>
</feature>
<dbReference type="AlphaFoldDB" id="A0A0C9TQS5"/>
<dbReference type="SUPFAM" id="SSF52047">
    <property type="entry name" value="RNI-like"/>
    <property type="match status" value="1"/>
</dbReference>
<accession>A0A0C9TQS5</accession>
<dbReference type="EMBL" id="KN837226">
    <property type="protein sequence ID" value="KIJ32498.1"/>
    <property type="molecule type" value="Genomic_DNA"/>
</dbReference>
<reference evidence="2 3" key="1">
    <citation type="submission" date="2014-06" db="EMBL/GenBank/DDBJ databases">
        <title>Evolutionary Origins and Diversification of the Mycorrhizal Mutualists.</title>
        <authorList>
            <consortium name="DOE Joint Genome Institute"/>
            <consortium name="Mycorrhizal Genomics Consortium"/>
            <person name="Kohler A."/>
            <person name="Kuo A."/>
            <person name="Nagy L.G."/>
            <person name="Floudas D."/>
            <person name="Copeland A."/>
            <person name="Barry K.W."/>
            <person name="Cichocki N."/>
            <person name="Veneault-Fourrey C."/>
            <person name="LaButti K."/>
            <person name="Lindquist E.A."/>
            <person name="Lipzen A."/>
            <person name="Lundell T."/>
            <person name="Morin E."/>
            <person name="Murat C."/>
            <person name="Riley R."/>
            <person name="Ohm R."/>
            <person name="Sun H."/>
            <person name="Tunlid A."/>
            <person name="Henrissat B."/>
            <person name="Grigoriev I.V."/>
            <person name="Hibbett D.S."/>
            <person name="Martin F."/>
        </authorList>
    </citation>
    <scope>NUCLEOTIDE SEQUENCE [LARGE SCALE GENOMIC DNA]</scope>
    <source>
        <strain evidence="2 3">SS14</strain>
    </source>
</reference>
<dbReference type="Proteomes" id="UP000054279">
    <property type="component" value="Unassembled WGS sequence"/>
</dbReference>